<sequence>MARLSRFGLWLLAVLCMVMSAAAQDLSALSPYPDCAAPCIVEAFEKGLCAPTNTTCICTNASFQGAVTLCVSQSCTIPEALITKNVSATTCGAEVRDRSASYAALSNTLVVITGVFVITRFAYKIFFAKLPLGMDDWFVLATMVAACPSAIITVNGVTANGLGRDIWTLTATQITHVLRYFYIMAWLYFTQVTLVKLSIITFYMRIFPAKGVQRVLWGTFIFTVLWGLAFVLTAIFQCQPIHYFWNKWDGLHKGTCLSTNAISWSNAAINIALDLWILAVPLWQLRELHLHWKKKIGVAFMFCIGTFVTVVSVLRLQSLVHLAEANNPTWVFYDVSVWSTVEICVGIMCACLPTIRLVLVRLFPVLGGSSHRSRGNQYYEYGTGAGSGNPSRNPGLSARGTVGMVTADRRGSDPESSASGIVFEKTYDVQFSDDEAKLVQMRTLDAKGRTVN</sequence>
<keyword evidence="12" id="KW-0449">Lipoprotein</keyword>
<dbReference type="GO" id="GO:0098552">
    <property type="term" value="C:side of membrane"/>
    <property type="evidence" value="ECO:0007669"/>
    <property type="project" value="UniProtKB-KW"/>
</dbReference>
<dbReference type="InterPro" id="IPR008427">
    <property type="entry name" value="Extracellular_membr_CFEM_dom"/>
</dbReference>
<evidence type="ECO:0000256" key="4">
    <source>
        <dbReference type="ARBA" id="ARBA00010031"/>
    </source>
</evidence>
<dbReference type="InterPro" id="IPR049326">
    <property type="entry name" value="Rhodopsin_dom_fungi"/>
</dbReference>
<feature type="disulfide bond" evidence="14">
    <location>
        <begin position="39"/>
        <end position="70"/>
    </location>
</feature>
<dbReference type="Proteomes" id="UP001175261">
    <property type="component" value="Unassembled WGS sequence"/>
</dbReference>
<feature type="disulfide bond" evidence="14">
    <location>
        <begin position="58"/>
        <end position="91"/>
    </location>
</feature>
<protein>
    <recommendedName>
        <fullName evidence="17">CFEM domain-containing protein</fullName>
    </recommendedName>
</protein>
<dbReference type="PANTHER" id="PTHR33048:SF143">
    <property type="entry name" value="EXTRACELLULAR MEMBRANE PROTEIN CFEM DOMAIN-CONTAINING PROTEIN-RELATED"/>
    <property type="match status" value="1"/>
</dbReference>
<evidence type="ECO:0000256" key="11">
    <source>
        <dbReference type="ARBA" id="ARBA00023157"/>
    </source>
</evidence>
<evidence type="ECO:0000256" key="6">
    <source>
        <dbReference type="ARBA" id="ARBA00022622"/>
    </source>
</evidence>
<dbReference type="Pfam" id="PF20684">
    <property type="entry name" value="Fung_rhodopsin"/>
    <property type="match status" value="1"/>
</dbReference>
<evidence type="ECO:0000256" key="10">
    <source>
        <dbReference type="ARBA" id="ARBA00023136"/>
    </source>
</evidence>
<feature type="transmembrane region" description="Helical" evidence="15">
    <location>
        <begin position="337"/>
        <end position="359"/>
    </location>
</feature>
<organism evidence="18 19">
    <name type="scientific">Sarocladium strictum</name>
    <name type="common">Black bundle disease fungus</name>
    <name type="synonym">Acremonium strictum</name>
    <dbReference type="NCBI Taxonomy" id="5046"/>
    <lineage>
        <taxon>Eukaryota</taxon>
        <taxon>Fungi</taxon>
        <taxon>Dikarya</taxon>
        <taxon>Ascomycota</taxon>
        <taxon>Pezizomycotina</taxon>
        <taxon>Sordariomycetes</taxon>
        <taxon>Hypocreomycetidae</taxon>
        <taxon>Hypocreales</taxon>
        <taxon>Sarocladiaceae</taxon>
        <taxon>Sarocladium</taxon>
    </lineage>
</organism>
<feature type="transmembrane region" description="Helical" evidence="15">
    <location>
        <begin position="104"/>
        <end position="126"/>
    </location>
</feature>
<keyword evidence="7 15" id="KW-0812">Transmembrane</keyword>
<evidence type="ECO:0000256" key="16">
    <source>
        <dbReference type="SAM" id="SignalP"/>
    </source>
</evidence>
<comment type="similarity">
    <text evidence="13">Belongs to the SAT4 family.</text>
</comment>
<keyword evidence="8 16" id="KW-0732">Signal</keyword>
<evidence type="ECO:0000256" key="15">
    <source>
        <dbReference type="SAM" id="Phobius"/>
    </source>
</evidence>
<evidence type="ECO:0000256" key="8">
    <source>
        <dbReference type="ARBA" id="ARBA00022729"/>
    </source>
</evidence>
<feature type="transmembrane region" description="Helical" evidence="15">
    <location>
        <begin position="138"/>
        <end position="160"/>
    </location>
</feature>
<evidence type="ECO:0000256" key="1">
    <source>
        <dbReference type="ARBA" id="ARBA00004141"/>
    </source>
</evidence>
<evidence type="ECO:0000256" key="14">
    <source>
        <dbReference type="PROSITE-ProRule" id="PRU01356"/>
    </source>
</evidence>
<evidence type="ECO:0000256" key="12">
    <source>
        <dbReference type="ARBA" id="ARBA00023288"/>
    </source>
</evidence>
<dbReference type="InterPro" id="IPR052337">
    <property type="entry name" value="SAT4-like"/>
</dbReference>
<feature type="transmembrane region" description="Helical" evidence="15">
    <location>
        <begin position="215"/>
        <end position="236"/>
    </location>
</feature>
<feature type="transmembrane region" description="Helical" evidence="15">
    <location>
        <begin position="267"/>
        <end position="285"/>
    </location>
</feature>
<keyword evidence="10 15" id="KW-0472">Membrane</keyword>
<comment type="caution">
    <text evidence="18">The sequence shown here is derived from an EMBL/GenBank/DDBJ whole genome shotgun (WGS) entry which is preliminary data.</text>
</comment>
<dbReference type="GO" id="GO:0005576">
    <property type="term" value="C:extracellular region"/>
    <property type="evidence" value="ECO:0007669"/>
    <property type="project" value="UniProtKB-SubCell"/>
</dbReference>
<name>A0AA39GI64_SARSR</name>
<keyword evidence="6" id="KW-0336">GPI-anchor</keyword>
<feature type="disulfide bond" evidence="14">
    <location>
        <begin position="35"/>
        <end position="75"/>
    </location>
</feature>
<evidence type="ECO:0000313" key="19">
    <source>
        <dbReference type="Proteomes" id="UP001175261"/>
    </source>
</evidence>
<accession>A0AA39GI64</accession>
<comment type="similarity">
    <text evidence="4">Belongs to the RBT5 family.</text>
</comment>
<evidence type="ECO:0000259" key="17">
    <source>
        <dbReference type="PROSITE" id="PS52012"/>
    </source>
</evidence>
<keyword evidence="19" id="KW-1185">Reference proteome</keyword>
<dbReference type="PROSITE" id="PS52012">
    <property type="entry name" value="CFEM"/>
    <property type="match status" value="1"/>
</dbReference>
<dbReference type="EMBL" id="JAPDFR010000003">
    <property type="protein sequence ID" value="KAK0387817.1"/>
    <property type="molecule type" value="Genomic_DNA"/>
</dbReference>
<dbReference type="SMART" id="SM00747">
    <property type="entry name" value="CFEM"/>
    <property type="match status" value="1"/>
</dbReference>
<keyword evidence="6" id="KW-0325">Glycoprotein</keyword>
<keyword evidence="9 15" id="KW-1133">Transmembrane helix</keyword>
<gene>
    <name evidence="18" type="ORF">NLU13_4062</name>
</gene>
<evidence type="ECO:0000256" key="7">
    <source>
        <dbReference type="ARBA" id="ARBA00022692"/>
    </source>
</evidence>
<feature type="signal peptide" evidence="16">
    <location>
        <begin position="1"/>
        <end position="23"/>
    </location>
</feature>
<reference evidence="18" key="1">
    <citation type="submission" date="2022-10" db="EMBL/GenBank/DDBJ databases">
        <title>Determination and structural analysis of whole genome sequence of Sarocladium strictum F4-1.</title>
        <authorList>
            <person name="Hu L."/>
            <person name="Jiang Y."/>
        </authorList>
    </citation>
    <scope>NUCLEOTIDE SEQUENCE</scope>
    <source>
        <strain evidence="18">F4-1</strain>
    </source>
</reference>
<dbReference type="AlphaFoldDB" id="A0AA39GI64"/>
<evidence type="ECO:0000256" key="9">
    <source>
        <dbReference type="ARBA" id="ARBA00022989"/>
    </source>
</evidence>
<feature type="transmembrane region" description="Helical" evidence="15">
    <location>
        <begin position="297"/>
        <end position="317"/>
    </location>
</feature>
<evidence type="ECO:0000256" key="3">
    <source>
        <dbReference type="ARBA" id="ARBA00004613"/>
    </source>
</evidence>
<evidence type="ECO:0000256" key="13">
    <source>
        <dbReference type="ARBA" id="ARBA00038359"/>
    </source>
</evidence>
<proteinExistence type="inferred from homology"/>
<feature type="chain" id="PRO_5041347800" description="CFEM domain-containing protein" evidence="16">
    <location>
        <begin position="24"/>
        <end position="452"/>
    </location>
</feature>
<keyword evidence="5" id="KW-0964">Secreted</keyword>
<comment type="subcellular location">
    <subcellularLocation>
        <location evidence="2">Membrane</location>
        <topology evidence="2">Lipid-anchor</topology>
        <topology evidence="2">GPI-anchor</topology>
    </subcellularLocation>
    <subcellularLocation>
        <location evidence="1">Membrane</location>
        <topology evidence="1">Multi-pass membrane protein</topology>
    </subcellularLocation>
    <subcellularLocation>
        <location evidence="3">Secreted</location>
    </subcellularLocation>
</comment>
<comment type="caution">
    <text evidence="14">Lacks conserved residue(s) required for the propagation of feature annotation.</text>
</comment>
<evidence type="ECO:0000256" key="5">
    <source>
        <dbReference type="ARBA" id="ARBA00022525"/>
    </source>
</evidence>
<evidence type="ECO:0000313" key="18">
    <source>
        <dbReference type="EMBL" id="KAK0387817.1"/>
    </source>
</evidence>
<feature type="domain" description="CFEM" evidence="17">
    <location>
        <begin position="5"/>
        <end position="116"/>
    </location>
</feature>
<dbReference type="Pfam" id="PF05730">
    <property type="entry name" value="CFEM"/>
    <property type="match status" value="1"/>
</dbReference>
<dbReference type="PANTHER" id="PTHR33048">
    <property type="entry name" value="PTH11-LIKE INTEGRAL MEMBRANE PROTEIN (AFU_ORTHOLOGUE AFUA_5G11245)"/>
    <property type="match status" value="1"/>
</dbReference>
<evidence type="ECO:0000256" key="2">
    <source>
        <dbReference type="ARBA" id="ARBA00004589"/>
    </source>
</evidence>
<keyword evidence="11 14" id="KW-1015">Disulfide bond</keyword>
<feature type="disulfide bond" evidence="14">
    <location>
        <begin position="49"/>
        <end position="56"/>
    </location>
</feature>
<feature type="transmembrane region" description="Helical" evidence="15">
    <location>
        <begin position="180"/>
        <end position="203"/>
    </location>
</feature>